<comment type="similarity">
    <text evidence="2">Belongs to the NADH:flavin oxidoreductase/NADH oxidase family.</text>
</comment>
<evidence type="ECO:0000313" key="6">
    <source>
        <dbReference type="Proteomes" id="UP000196531"/>
    </source>
</evidence>
<dbReference type="Gene3D" id="3.20.20.70">
    <property type="entry name" value="Aldolase class I"/>
    <property type="match status" value="1"/>
</dbReference>
<dbReference type="InterPro" id="IPR045247">
    <property type="entry name" value="Oye-like"/>
</dbReference>
<dbReference type="PANTHER" id="PTHR22893">
    <property type="entry name" value="NADH OXIDOREDUCTASE-RELATED"/>
    <property type="match status" value="1"/>
</dbReference>
<dbReference type="Pfam" id="PF00724">
    <property type="entry name" value="Oxidored_FMN"/>
    <property type="match status" value="1"/>
</dbReference>
<protein>
    <submittedName>
        <fullName evidence="5">Alkene reductase</fullName>
    </submittedName>
</protein>
<dbReference type="GO" id="GO:0016628">
    <property type="term" value="F:oxidoreductase activity, acting on the CH-CH group of donors, NAD or NADP as acceptor"/>
    <property type="evidence" value="ECO:0007669"/>
    <property type="project" value="UniProtKB-ARBA"/>
</dbReference>
<feature type="domain" description="NADH:flavin oxidoreductase/NADH oxidase N-terminal" evidence="4">
    <location>
        <begin position="13"/>
        <end position="332"/>
    </location>
</feature>
<dbReference type="SUPFAM" id="SSF51395">
    <property type="entry name" value="FMN-linked oxidoreductases"/>
    <property type="match status" value="1"/>
</dbReference>
<dbReference type="CDD" id="cd02933">
    <property type="entry name" value="OYE_like_FMN"/>
    <property type="match status" value="1"/>
</dbReference>
<dbReference type="AlphaFoldDB" id="A0A1Y5F5B2"/>
<gene>
    <name evidence="5" type="ORF">A9Q84_15180</name>
</gene>
<proteinExistence type="inferred from homology"/>
<dbReference type="PANTHER" id="PTHR22893:SF55">
    <property type="entry name" value="OXIDOREDUCTASE-RELATED"/>
    <property type="match status" value="1"/>
</dbReference>
<sequence length="345" mass="38398">MKLLEEYRLNAKVSLKNRIVMAPLTRSFADDNLVPTEEISNYYEKRADAGLIITEATMISRSAQGYPNTPGIYSKEQIAGWKKTTSKVHAKGGKIFLQIWHVGRVSHPIYLDGQPAVAPSAVKLEGRVPRADDLQYETPRALETHEVESIIEDFRTAALNAIEAGFDGVEIHGANGYLIDQFLHQHTNKRNDKFGGSLENRSRFLLQIVDAVTKAIGVERTGLRLSPGAYFNMEHTKGDELTFKFILNMLNDKNLAYLHTGIFDDSMSFDYLGGTATEFLRENYSGTVIASGGYNSDKGEQDIHLNKFDLLAIGRPFIANPDYVAKVKGNIELTAYDESMLGSLV</sequence>
<dbReference type="FunFam" id="3.20.20.70:FF:000059">
    <property type="entry name" value="N-ethylmaleimide reductase, FMN-linked"/>
    <property type="match status" value="1"/>
</dbReference>
<evidence type="ECO:0000259" key="4">
    <source>
        <dbReference type="Pfam" id="PF00724"/>
    </source>
</evidence>
<organism evidence="5 6">
    <name type="scientific">Halobacteriovorax marinus</name>
    <dbReference type="NCBI Taxonomy" id="97084"/>
    <lineage>
        <taxon>Bacteria</taxon>
        <taxon>Pseudomonadati</taxon>
        <taxon>Bdellovibrionota</taxon>
        <taxon>Bacteriovoracia</taxon>
        <taxon>Bacteriovoracales</taxon>
        <taxon>Halobacteriovoraceae</taxon>
        <taxon>Halobacteriovorax</taxon>
    </lineage>
</organism>
<dbReference type="GO" id="GO:0010181">
    <property type="term" value="F:FMN binding"/>
    <property type="evidence" value="ECO:0007669"/>
    <property type="project" value="InterPro"/>
</dbReference>
<accession>A0A1Y5F5B2</accession>
<dbReference type="InterPro" id="IPR001155">
    <property type="entry name" value="OxRdtase_FMN_N"/>
</dbReference>
<dbReference type="InterPro" id="IPR013785">
    <property type="entry name" value="Aldolase_TIM"/>
</dbReference>
<name>A0A1Y5F5B2_9BACT</name>
<comment type="caution">
    <text evidence="5">The sequence shown here is derived from an EMBL/GenBank/DDBJ whole genome shotgun (WGS) entry which is preliminary data.</text>
</comment>
<reference evidence="6" key="1">
    <citation type="journal article" date="2017" name="Proc. Natl. Acad. Sci. U.S.A.">
        <title>Simulation of Deepwater Horizon oil plume reveals substrate specialization within a complex community of hydrocarbon-degraders.</title>
        <authorList>
            <person name="Hu P."/>
            <person name="Dubinsky E.A."/>
            <person name="Probst A.J."/>
            <person name="Wang J."/>
            <person name="Sieber C.M.K."/>
            <person name="Tom L.M."/>
            <person name="Gardinali P."/>
            <person name="Banfield J.F."/>
            <person name="Atlas R.M."/>
            <person name="Andersen G.L."/>
        </authorList>
    </citation>
    <scope>NUCLEOTIDE SEQUENCE [LARGE SCALE GENOMIC DNA]</scope>
</reference>
<evidence type="ECO:0000256" key="2">
    <source>
        <dbReference type="ARBA" id="ARBA00005979"/>
    </source>
</evidence>
<dbReference type="EMBL" id="MAAO01000007">
    <property type="protein sequence ID" value="OUR95841.1"/>
    <property type="molecule type" value="Genomic_DNA"/>
</dbReference>
<evidence type="ECO:0000313" key="5">
    <source>
        <dbReference type="EMBL" id="OUR95841.1"/>
    </source>
</evidence>
<dbReference type="GO" id="GO:0005829">
    <property type="term" value="C:cytosol"/>
    <property type="evidence" value="ECO:0007669"/>
    <property type="project" value="UniProtKB-ARBA"/>
</dbReference>
<evidence type="ECO:0000256" key="1">
    <source>
        <dbReference type="ARBA" id="ARBA00001917"/>
    </source>
</evidence>
<comment type="cofactor">
    <cofactor evidence="1">
        <name>FMN</name>
        <dbReference type="ChEBI" id="CHEBI:58210"/>
    </cofactor>
</comment>
<keyword evidence="3" id="KW-0560">Oxidoreductase</keyword>
<evidence type="ECO:0000256" key="3">
    <source>
        <dbReference type="ARBA" id="ARBA00023002"/>
    </source>
</evidence>
<dbReference type="Proteomes" id="UP000196531">
    <property type="component" value="Unassembled WGS sequence"/>
</dbReference>